<evidence type="ECO:0000313" key="2">
    <source>
        <dbReference type="Proteomes" id="UP000275078"/>
    </source>
</evidence>
<gene>
    <name evidence="1" type="ORF">BJ508DRAFT_50472</name>
</gene>
<name>A0A3N4IGD8_ASCIM</name>
<organism evidence="1 2">
    <name type="scientific">Ascobolus immersus RN42</name>
    <dbReference type="NCBI Taxonomy" id="1160509"/>
    <lineage>
        <taxon>Eukaryota</taxon>
        <taxon>Fungi</taxon>
        <taxon>Dikarya</taxon>
        <taxon>Ascomycota</taxon>
        <taxon>Pezizomycotina</taxon>
        <taxon>Pezizomycetes</taxon>
        <taxon>Pezizales</taxon>
        <taxon>Ascobolaceae</taxon>
        <taxon>Ascobolus</taxon>
    </lineage>
</organism>
<protein>
    <submittedName>
        <fullName evidence="1">Uncharacterized protein</fullName>
    </submittedName>
</protein>
<dbReference type="EMBL" id="ML119662">
    <property type="protein sequence ID" value="RPA83748.1"/>
    <property type="molecule type" value="Genomic_DNA"/>
</dbReference>
<dbReference type="AlphaFoldDB" id="A0A3N4IGD8"/>
<reference evidence="1 2" key="1">
    <citation type="journal article" date="2018" name="Nat. Ecol. Evol.">
        <title>Pezizomycetes genomes reveal the molecular basis of ectomycorrhizal truffle lifestyle.</title>
        <authorList>
            <person name="Murat C."/>
            <person name="Payen T."/>
            <person name="Noel B."/>
            <person name="Kuo A."/>
            <person name="Morin E."/>
            <person name="Chen J."/>
            <person name="Kohler A."/>
            <person name="Krizsan K."/>
            <person name="Balestrini R."/>
            <person name="Da Silva C."/>
            <person name="Montanini B."/>
            <person name="Hainaut M."/>
            <person name="Levati E."/>
            <person name="Barry K.W."/>
            <person name="Belfiori B."/>
            <person name="Cichocki N."/>
            <person name="Clum A."/>
            <person name="Dockter R.B."/>
            <person name="Fauchery L."/>
            <person name="Guy J."/>
            <person name="Iotti M."/>
            <person name="Le Tacon F."/>
            <person name="Lindquist E.A."/>
            <person name="Lipzen A."/>
            <person name="Malagnac F."/>
            <person name="Mello A."/>
            <person name="Molinier V."/>
            <person name="Miyauchi S."/>
            <person name="Poulain J."/>
            <person name="Riccioni C."/>
            <person name="Rubini A."/>
            <person name="Sitrit Y."/>
            <person name="Splivallo R."/>
            <person name="Traeger S."/>
            <person name="Wang M."/>
            <person name="Zifcakova L."/>
            <person name="Wipf D."/>
            <person name="Zambonelli A."/>
            <person name="Paolocci F."/>
            <person name="Nowrousian M."/>
            <person name="Ottonello S."/>
            <person name="Baldrian P."/>
            <person name="Spatafora J.W."/>
            <person name="Henrissat B."/>
            <person name="Nagy L.G."/>
            <person name="Aury J.M."/>
            <person name="Wincker P."/>
            <person name="Grigoriev I.V."/>
            <person name="Bonfante P."/>
            <person name="Martin F.M."/>
        </authorList>
    </citation>
    <scope>NUCLEOTIDE SEQUENCE [LARGE SCALE GENOMIC DNA]</scope>
    <source>
        <strain evidence="1 2">RN42</strain>
    </source>
</reference>
<evidence type="ECO:0000313" key="1">
    <source>
        <dbReference type="EMBL" id="RPA83748.1"/>
    </source>
</evidence>
<accession>A0A3N4IGD8</accession>
<dbReference type="Proteomes" id="UP000275078">
    <property type="component" value="Unassembled WGS sequence"/>
</dbReference>
<dbReference type="OrthoDB" id="271604at2759"/>
<sequence>MSLHVVAGRSRTSIVFVDRVLFGLAHDHRLYWYEESQHFGHYPSNQSGRATSFSAFEVSYTTIFGSFAAYTFMKSWAEMSRKGGEKLATDHHLLCRTCYWSMVVLLGVDGAGTEGFGDIYELNSFKVSHLALRFVCSCEARCLYIRTVLHKCTKQFSAVGPSPRFFASSGYRYLFGFAGLKYLKCLSQQI</sequence>
<keyword evidence="2" id="KW-1185">Reference proteome</keyword>
<proteinExistence type="predicted"/>